<sequence>MIDRPELGYTPANLKAVRQKYGLTQNQVADITGTTLSTAQKWEAAMSLKTHSDMPHTRWLILLEYVRKL</sequence>
<dbReference type="Gene3D" id="1.10.260.40">
    <property type="entry name" value="lambda repressor-like DNA-binding domains"/>
    <property type="match status" value="1"/>
</dbReference>
<proteinExistence type="predicted"/>
<protein>
    <submittedName>
        <fullName evidence="2">Transcriptional regulator</fullName>
    </submittedName>
</protein>
<dbReference type="SUPFAM" id="SSF47413">
    <property type="entry name" value="lambda repressor-like DNA-binding domains"/>
    <property type="match status" value="1"/>
</dbReference>
<comment type="caution">
    <text evidence="2">The sequence shown here is derived from an EMBL/GenBank/DDBJ whole genome shotgun (WGS) entry which is preliminary data.</text>
</comment>
<evidence type="ECO:0000259" key="1">
    <source>
        <dbReference type="PROSITE" id="PS50943"/>
    </source>
</evidence>
<dbReference type="Pfam" id="PF01381">
    <property type="entry name" value="HTH_3"/>
    <property type="match status" value="1"/>
</dbReference>
<dbReference type="PROSITE" id="PS50943">
    <property type="entry name" value="HTH_CROC1"/>
    <property type="match status" value="1"/>
</dbReference>
<evidence type="ECO:0000313" key="3">
    <source>
        <dbReference type="Proteomes" id="UP000283666"/>
    </source>
</evidence>
<dbReference type="GO" id="GO:0003677">
    <property type="term" value="F:DNA binding"/>
    <property type="evidence" value="ECO:0007669"/>
    <property type="project" value="InterPro"/>
</dbReference>
<organism evidence="2 3">
    <name type="scientific">Neisseria meningitidis</name>
    <dbReference type="NCBI Taxonomy" id="487"/>
    <lineage>
        <taxon>Bacteria</taxon>
        <taxon>Pseudomonadati</taxon>
        <taxon>Pseudomonadota</taxon>
        <taxon>Betaproteobacteria</taxon>
        <taxon>Neisseriales</taxon>
        <taxon>Neisseriaceae</taxon>
        <taxon>Neisseria</taxon>
    </lineage>
</organism>
<evidence type="ECO:0000313" key="2">
    <source>
        <dbReference type="EMBL" id="RQK77893.1"/>
    </source>
</evidence>
<dbReference type="InterPro" id="IPR001387">
    <property type="entry name" value="Cro/C1-type_HTH"/>
</dbReference>
<dbReference type="CDD" id="cd00093">
    <property type="entry name" value="HTH_XRE"/>
    <property type="match status" value="1"/>
</dbReference>
<dbReference type="InterPro" id="IPR010982">
    <property type="entry name" value="Lambda_DNA-bd_dom_sf"/>
</dbReference>
<dbReference type="RefSeq" id="WP_061384811.1">
    <property type="nucleotide sequence ID" value="NZ_CP012394.1"/>
</dbReference>
<dbReference type="AlphaFoldDB" id="A0A425B207"/>
<name>A0A425B207_NEIME</name>
<reference evidence="2 3" key="1">
    <citation type="submission" date="2017-09" db="EMBL/GenBank/DDBJ databases">
        <title>Phenotypic and genotypic characterization of Colombian isolates of Neisseria meningitidis recovered from invasive disease.</title>
        <authorList>
            <person name="Duarte C."/>
            <person name="Gabastou J.M."/>
            <person name="Moreno J."/>
        </authorList>
    </citation>
    <scope>NUCLEOTIDE SEQUENCE [LARGE SCALE GENOMIC DNA]</scope>
    <source>
        <strain evidence="2 3">INS-Nm1012</strain>
    </source>
</reference>
<gene>
    <name evidence="2" type="ORF">COH52_07485</name>
</gene>
<feature type="domain" description="HTH cro/C1-type" evidence="1">
    <location>
        <begin position="14"/>
        <end position="43"/>
    </location>
</feature>
<dbReference type="EMBL" id="NWZY01000019">
    <property type="protein sequence ID" value="RQK77893.1"/>
    <property type="molecule type" value="Genomic_DNA"/>
</dbReference>
<accession>A0A425B207</accession>
<dbReference type="Proteomes" id="UP000283666">
    <property type="component" value="Unassembled WGS sequence"/>
</dbReference>